<name>A0A4V6MG51_9ACTN</name>
<evidence type="ECO:0000313" key="3">
    <source>
        <dbReference type="Proteomes" id="UP000292564"/>
    </source>
</evidence>
<evidence type="ECO:0000259" key="1">
    <source>
        <dbReference type="Pfam" id="PF09339"/>
    </source>
</evidence>
<dbReference type="SUPFAM" id="SSF46785">
    <property type="entry name" value="Winged helix' DNA-binding domain"/>
    <property type="match status" value="1"/>
</dbReference>
<gene>
    <name evidence="2" type="ORF">EV385_3376</name>
</gene>
<comment type="caution">
    <text evidence="2">The sequence shown here is derived from an EMBL/GenBank/DDBJ whole genome shotgun (WGS) entry which is preliminary data.</text>
</comment>
<dbReference type="Gene3D" id="1.10.10.10">
    <property type="entry name" value="Winged helix-like DNA-binding domain superfamily/Winged helix DNA-binding domain"/>
    <property type="match status" value="1"/>
</dbReference>
<dbReference type="Pfam" id="PF09339">
    <property type="entry name" value="HTH_IclR"/>
    <property type="match status" value="1"/>
</dbReference>
<dbReference type="AlphaFoldDB" id="A0A4V6MG51"/>
<dbReference type="GO" id="GO:0003677">
    <property type="term" value="F:DNA binding"/>
    <property type="evidence" value="ECO:0007669"/>
    <property type="project" value="InterPro"/>
</dbReference>
<dbReference type="EMBL" id="SHKY01000001">
    <property type="protein sequence ID" value="RZU51546.1"/>
    <property type="molecule type" value="Genomic_DNA"/>
</dbReference>
<accession>A0A4V6MG51</accession>
<evidence type="ECO:0000313" key="2">
    <source>
        <dbReference type="EMBL" id="RZU51546.1"/>
    </source>
</evidence>
<dbReference type="InterPro" id="IPR036390">
    <property type="entry name" value="WH_DNA-bd_sf"/>
</dbReference>
<dbReference type="Proteomes" id="UP000292564">
    <property type="component" value="Unassembled WGS sequence"/>
</dbReference>
<organism evidence="2 3">
    <name type="scientific">Krasilnikovia cinnamomea</name>
    <dbReference type="NCBI Taxonomy" id="349313"/>
    <lineage>
        <taxon>Bacteria</taxon>
        <taxon>Bacillati</taxon>
        <taxon>Actinomycetota</taxon>
        <taxon>Actinomycetes</taxon>
        <taxon>Micromonosporales</taxon>
        <taxon>Micromonosporaceae</taxon>
        <taxon>Krasilnikovia</taxon>
    </lineage>
</organism>
<protein>
    <submittedName>
        <fullName evidence="2">IclR-like helix-turn-helix domain-containing protein</fullName>
    </submittedName>
</protein>
<dbReference type="InterPro" id="IPR036388">
    <property type="entry name" value="WH-like_DNA-bd_sf"/>
</dbReference>
<feature type="domain" description="HTH iclR-type" evidence="1">
    <location>
        <begin position="70"/>
        <end position="115"/>
    </location>
</feature>
<sequence>MQNGATLLVVAPWLSQTTREALQDRGISFLDLTGNVLVRAERPAVYVRLQGAQRDPAPRPQSAATLQGAKARRLVRTLVDHRPPYRLTQLAAVTGLSQSYVSKLLDTLHDQALVDRPRRGEVKDVAWFRLLDVAGRSYTPFRNSQATPFVAPAGAAAFYKQLASDPDAPTVAVTGAFAAREVAPVAGAAQLAVYSTELEELRRFGRLVPTDEGADVVVLHPDDAWVMRGTRTVGGLPHVALSQLVLDCVNGPGRLPEQGEAVLRWMVDHEQQWRARSLS</sequence>
<keyword evidence="3" id="KW-1185">Reference proteome</keyword>
<dbReference type="InterPro" id="IPR005471">
    <property type="entry name" value="Tscrpt_reg_IclR_N"/>
</dbReference>
<dbReference type="GO" id="GO:0006355">
    <property type="term" value="P:regulation of DNA-templated transcription"/>
    <property type="evidence" value="ECO:0007669"/>
    <property type="project" value="InterPro"/>
</dbReference>
<proteinExistence type="predicted"/>
<reference evidence="2 3" key="1">
    <citation type="submission" date="2019-02" db="EMBL/GenBank/DDBJ databases">
        <title>Sequencing the genomes of 1000 actinobacteria strains.</title>
        <authorList>
            <person name="Klenk H.-P."/>
        </authorList>
    </citation>
    <scope>NUCLEOTIDE SEQUENCE [LARGE SCALE GENOMIC DNA]</scope>
    <source>
        <strain evidence="2 3">DSM 45162</strain>
    </source>
</reference>